<dbReference type="Gene3D" id="3.40.50.1240">
    <property type="entry name" value="Phosphoglycerate mutase-like"/>
    <property type="match status" value="1"/>
</dbReference>
<dbReference type="InterPro" id="IPR000560">
    <property type="entry name" value="His_Pase_clade-2"/>
</dbReference>
<feature type="non-terminal residue" evidence="14">
    <location>
        <position position="1"/>
    </location>
</feature>
<dbReference type="PROSITE" id="PS00616">
    <property type="entry name" value="HIS_ACID_PHOSPHAT_1"/>
    <property type="match status" value="1"/>
</dbReference>
<keyword evidence="6" id="KW-0732">Signal</keyword>
<evidence type="ECO:0000256" key="1">
    <source>
        <dbReference type="ARBA" id="ARBA00004370"/>
    </source>
</evidence>
<dbReference type="SUPFAM" id="SSF53254">
    <property type="entry name" value="Phosphoglycerate mutase-like"/>
    <property type="match status" value="1"/>
</dbReference>
<keyword evidence="7" id="KW-0378">Hydrolase</keyword>
<evidence type="ECO:0000256" key="6">
    <source>
        <dbReference type="ARBA" id="ARBA00022729"/>
    </source>
</evidence>
<comment type="catalytic activity">
    <reaction evidence="10">
        <text>1D-myo-inositol 1,2,5,6-tetrakisphosphate + H2O = 1D-myo-inositol 1,2,6-trisphosphate + phosphate</text>
        <dbReference type="Rhea" id="RHEA:77119"/>
        <dbReference type="ChEBI" id="CHEBI:15377"/>
        <dbReference type="ChEBI" id="CHEBI:43474"/>
        <dbReference type="ChEBI" id="CHEBI:195535"/>
        <dbReference type="ChEBI" id="CHEBI:195537"/>
        <dbReference type="EC" id="3.1.3.62"/>
    </reaction>
    <physiologicalReaction direction="left-to-right" evidence="10">
        <dbReference type="Rhea" id="RHEA:77120"/>
    </physiologicalReaction>
</comment>
<dbReference type="Proteomes" id="UP000789901">
    <property type="component" value="Unassembled WGS sequence"/>
</dbReference>
<name>A0ABN7WJV6_GIGMA</name>
<comment type="subcellular location">
    <subcellularLocation>
        <location evidence="1">Membrane</location>
    </subcellularLocation>
</comment>
<reference evidence="14 15" key="1">
    <citation type="submission" date="2021-06" db="EMBL/GenBank/DDBJ databases">
        <authorList>
            <person name="Kallberg Y."/>
            <person name="Tangrot J."/>
            <person name="Rosling A."/>
        </authorList>
    </citation>
    <scope>NUCLEOTIDE SEQUENCE [LARGE SCALE GENOMIC DNA]</scope>
    <source>
        <strain evidence="14 15">120-4 pot B 10/14</strain>
    </source>
</reference>
<feature type="non-terminal residue" evidence="14">
    <location>
        <position position="402"/>
    </location>
</feature>
<evidence type="ECO:0000256" key="4">
    <source>
        <dbReference type="ARBA" id="ARBA00013040"/>
    </source>
</evidence>
<proteinExistence type="inferred from homology"/>
<evidence type="ECO:0000256" key="9">
    <source>
        <dbReference type="ARBA" id="ARBA00031642"/>
    </source>
</evidence>
<evidence type="ECO:0000256" key="13">
    <source>
        <dbReference type="ARBA" id="ARBA00043832"/>
    </source>
</evidence>
<comment type="catalytic activity">
    <reaction evidence="13">
        <text>(2R)-2,3-bisphosphoglycerate + H2O = (2R)-2-phosphoglycerate + phosphate</text>
        <dbReference type="Rhea" id="RHEA:27381"/>
        <dbReference type="ChEBI" id="CHEBI:15377"/>
        <dbReference type="ChEBI" id="CHEBI:43474"/>
        <dbReference type="ChEBI" id="CHEBI:58248"/>
        <dbReference type="ChEBI" id="CHEBI:58289"/>
        <dbReference type="EC" id="3.1.3.80"/>
    </reaction>
    <physiologicalReaction direction="left-to-right" evidence="13">
        <dbReference type="Rhea" id="RHEA:27382"/>
    </physiologicalReaction>
</comment>
<evidence type="ECO:0000256" key="3">
    <source>
        <dbReference type="ARBA" id="ARBA00012976"/>
    </source>
</evidence>
<organism evidence="14 15">
    <name type="scientific">Gigaspora margarita</name>
    <dbReference type="NCBI Taxonomy" id="4874"/>
    <lineage>
        <taxon>Eukaryota</taxon>
        <taxon>Fungi</taxon>
        <taxon>Fungi incertae sedis</taxon>
        <taxon>Mucoromycota</taxon>
        <taxon>Glomeromycotina</taxon>
        <taxon>Glomeromycetes</taxon>
        <taxon>Diversisporales</taxon>
        <taxon>Gigasporaceae</taxon>
        <taxon>Gigaspora</taxon>
    </lineage>
</organism>
<dbReference type="EMBL" id="CAJVQB010047251">
    <property type="protein sequence ID" value="CAG8833389.1"/>
    <property type="molecule type" value="Genomic_DNA"/>
</dbReference>
<keyword evidence="15" id="KW-1185">Reference proteome</keyword>
<dbReference type="EC" id="3.1.3.80" evidence="3"/>
<keyword evidence="8" id="KW-0472">Membrane</keyword>
<comment type="caution">
    <text evidence="14">The sequence shown here is derived from an EMBL/GenBank/DDBJ whole genome shotgun (WGS) entry which is preliminary data.</text>
</comment>
<evidence type="ECO:0000256" key="7">
    <source>
        <dbReference type="ARBA" id="ARBA00022801"/>
    </source>
</evidence>
<comment type="similarity">
    <text evidence="2">Belongs to the histidine acid phosphatase family. MINPP1 subfamily.</text>
</comment>
<evidence type="ECO:0000313" key="14">
    <source>
        <dbReference type="EMBL" id="CAG8833389.1"/>
    </source>
</evidence>
<protein>
    <recommendedName>
        <fullName evidence="5">Multiple inositol polyphosphate phosphatase 1</fullName>
        <ecNumber evidence="4">3.1.3.62</ecNumber>
        <ecNumber evidence="3">3.1.3.80</ecNumber>
    </recommendedName>
    <alternativeName>
        <fullName evidence="9">2,3-bisphosphoglycerate 3-phosphatase</fullName>
    </alternativeName>
</protein>
<dbReference type="InterPro" id="IPR029033">
    <property type="entry name" value="His_PPase_superfam"/>
</dbReference>
<dbReference type="EC" id="3.1.3.62" evidence="4"/>
<dbReference type="Pfam" id="PF00328">
    <property type="entry name" value="His_Phos_2"/>
    <property type="match status" value="1"/>
</dbReference>
<evidence type="ECO:0000256" key="2">
    <source>
        <dbReference type="ARBA" id="ARBA00008422"/>
    </source>
</evidence>
<evidence type="ECO:0000256" key="5">
    <source>
        <dbReference type="ARBA" id="ARBA00018097"/>
    </source>
</evidence>
<dbReference type="PANTHER" id="PTHR20963">
    <property type="entry name" value="MULTIPLE INOSITOL POLYPHOSPHATE PHOSPHATASE-RELATED"/>
    <property type="match status" value="1"/>
</dbReference>
<dbReference type="CDD" id="cd07061">
    <property type="entry name" value="HP_HAP_like"/>
    <property type="match status" value="1"/>
</dbReference>
<sequence>LCGNPSDDTYSKLYKHDPQDLIRKHYFMIEPEETAFTLDVKPINYPEKCELKQLHLLTRHGSRYPTFNDIPSFDQLEKIFANVPVAQKWKFPINSRGEKEPYFDGKQSVLRYNKFWKDVKKTRYDPECVKFQAGASSRCGASAMAFSEGLYNGDGPLDTCKNQPVYIWNIPADQDNILVMFNNCKLLNDTVFNNNPVYNEQNSTYANTTLSPIAERMSKDYGIYPTLNPYLVPHIYDYCGYWVLHFNRTDTWCSLLSELDIKKLRYYWDMTNYYLHEYGNPLNEQIGCVYFTQLVNSVENYINGSSIMVADLKNGQSYGMFAILTTLGVHKNPFPLTADLPFPKLMKLNEEKSKKIRLVLNFVPLLIPGCESEYCEWSTFKKVLGNKIGCDFDKLCGNYLNK</sequence>
<evidence type="ECO:0000256" key="10">
    <source>
        <dbReference type="ARBA" id="ARBA00043668"/>
    </source>
</evidence>
<comment type="catalytic activity">
    <reaction evidence="12">
        <text>1D-myo-inositol hexakisphosphate + H2O = 1D-myo-inositol 1,2,4,5,6-pentakisphosphate + phosphate</text>
        <dbReference type="Rhea" id="RHEA:16989"/>
        <dbReference type="ChEBI" id="CHEBI:15377"/>
        <dbReference type="ChEBI" id="CHEBI:43474"/>
        <dbReference type="ChEBI" id="CHEBI:57798"/>
        <dbReference type="ChEBI" id="CHEBI:58130"/>
        <dbReference type="EC" id="3.1.3.62"/>
    </reaction>
    <physiologicalReaction direction="left-to-right" evidence="12">
        <dbReference type="Rhea" id="RHEA:16990"/>
    </physiologicalReaction>
</comment>
<dbReference type="InterPro" id="IPR033379">
    <property type="entry name" value="Acid_Pase_AS"/>
</dbReference>
<evidence type="ECO:0000256" key="12">
    <source>
        <dbReference type="ARBA" id="ARBA00043691"/>
    </source>
</evidence>
<accession>A0ABN7WJV6</accession>
<evidence type="ECO:0000256" key="8">
    <source>
        <dbReference type="ARBA" id="ARBA00023136"/>
    </source>
</evidence>
<gene>
    <name evidence="14" type="ORF">GMARGA_LOCUS31532</name>
</gene>
<comment type="catalytic activity">
    <reaction evidence="11">
        <text>1D-myo-inositol 1,2,4,5,6-pentakisphosphate + H2O = 1D-myo-inositol 1,2,5,6-tetrakisphosphate + phosphate</text>
        <dbReference type="Rhea" id="RHEA:77115"/>
        <dbReference type="ChEBI" id="CHEBI:15377"/>
        <dbReference type="ChEBI" id="CHEBI:43474"/>
        <dbReference type="ChEBI" id="CHEBI:57798"/>
        <dbReference type="ChEBI" id="CHEBI:195535"/>
        <dbReference type="EC" id="3.1.3.62"/>
    </reaction>
    <physiologicalReaction direction="left-to-right" evidence="11">
        <dbReference type="Rhea" id="RHEA:77116"/>
    </physiologicalReaction>
</comment>
<evidence type="ECO:0000256" key="11">
    <source>
        <dbReference type="ARBA" id="ARBA00043671"/>
    </source>
</evidence>
<evidence type="ECO:0000313" key="15">
    <source>
        <dbReference type="Proteomes" id="UP000789901"/>
    </source>
</evidence>
<dbReference type="PANTHER" id="PTHR20963:SF8">
    <property type="entry name" value="MULTIPLE INOSITOL POLYPHOSPHATE PHOSPHATASE 1"/>
    <property type="match status" value="1"/>
</dbReference>